<dbReference type="PANTHER" id="PTHR47053:SF1">
    <property type="entry name" value="MUREIN DD-ENDOPEPTIDASE MEPH-RELATED"/>
    <property type="match status" value="1"/>
</dbReference>
<dbReference type="InterPro" id="IPR038765">
    <property type="entry name" value="Papain-like_cys_pep_sf"/>
</dbReference>
<dbReference type="EMBL" id="CP160091">
    <property type="protein sequence ID" value="XCS43721.1"/>
    <property type="molecule type" value="Genomic_DNA"/>
</dbReference>
<evidence type="ECO:0000256" key="2">
    <source>
        <dbReference type="ARBA" id="ARBA00022670"/>
    </source>
</evidence>
<dbReference type="Pfam" id="PF00877">
    <property type="entry name" value="NLPC_P60"/>
    <property type="match status" value="1"/>
</dbReference>
<dbReference type="AlphaFoldDB" id="A0AAU8NQG0"/>
<dbReference type="InterPro" id="IPR000064">
    <property type="entry name" value="NLP_P60_dom"/>
</dbReference>
<evidence type="ECO:0000313" key="8">
    <source>
        <dbReference type="EMBL" id="XCS43721.1"/>
    </source>
</evidence>
<evidence type="ECO:0000256" key="3">
    <source>
        <dbReference type="ARBA" id="ARBA00022801"/>
    </source>
</evidence>
<dbReference type="GO" id="GO:0006508">
    <property type="term" value="P:proteolysis"/>
    <property type="evidence" value="ECO:0007669"/>
    <property type="project" value="UniProtKB-KW"/>
</dbReference>
<evidence type="ECO:0000259" key="7">
    <source>
        <dbReference type="PROSITE" id="PS51935"/>
    </source>
</evidence>
<feature type="domain" description="NlpC/P60" evidence="7">
    <location>
        <begin position="141"/>
        <end position="255"/>
    </location>
</feature>
<keyword evidence="6" id="KW-0732">Signal</keyword>
<feature type="compositionally biased region" description="Low complexity" evidence="5">
    <location>
        <begin position="104"/>
        <end position="113"/>
    </location>
</feature>
<dbReference type="PROSITE" id="PS51935">
    <property type="entry name" value="NLPC_P60"/>
    <property type="match status" value="1"/>
</dbReference>
<evidence type="ECO:0000256" key="5">
    <source>
        <dbReference type="SAM" id="MobiDB-lite"/>
    </source>
</evidence>
<gene>
    <name evidence="8" type="ORF">ABZU02_01010</name>
</gene>
<comment type="similarity">
    <text evidence="1">Belongs to the peptidase C40 family.</text>
</comment>
<feature type="signal peptide" evidence="6">
    <location>
        <begin position="1"/>
        <end position="39"/>
    </location>
</feature>
<keyword evidence="2" id="KW-0645">Protease</keyword>
<feature type="chain" id="PRO_5043784330" evidence="6">
    <location>
        <begin position="40"/>
        <end position="255"/>
    </location>
</feature>
<evidence type="ECO:0000256" key="6">
    <source>
        <dbReference type="SAM" id="SignalP"/>
    </source>
</evidence>
<evidence type="ECO:0000256" key="1">
    <source>
        <dbReference type="ARBA" id="ARBA00007074"/>
    </source>
</evidence>
<evidence type="ECO:0000256" key="4">
    <source>
        <dbReference type="ARBA" id="ARBA00022807"/>
    </source>
</evidence>
<sequence>MMVKQKFEQKIKQNKIFSSVVAGAVCTALLATMVPFACAYAEESAVTSTRSFPKVTSVKRDLLTESTSTSVDSNSHWGGIESLNVPQTKSAAELAAQAAAQAAEENARNAARNNDGDYDSAASRSGVRGTSQSYFVAPPDGSSTSAMLNFAAQFLNKVPYRSGGTTPAGWDCSGFVQYVFANMGVSLPRTSGAQATVGTAVPSLAQAAPGDIIANGTHAAIYVGNGMVINSQYGGTKYSPIPYVFTSAYSIRRVF</sequence>
<dbReference type="Gene3D" id="3.90.1720.10">
    <property type="entry name" value="endopeptidase domain like (from Nostoc punctiforme)"/>
    <property type="match status" value="1"/>
</dbReference>
<dbReference type="GO" id="GO:0008234">
    <property type="term" value="F:cysteine-type peptidase activity"/>
    <property type="evidence" value="ECO:0007669"/>
    <property type="project" value="UniProtKB-KW"/>
</dbReference>
<keyword evidence="4" id="KW-0788">Thiol protease</keyword>
<organism evidence="8">
    <name type="scientific">Gardnerella piotii</name>
    <dbReference type="NCBI Taxonomy" id="2792977"/>
    <lineage>
        <taxon>Bacteria</taxon>
        <taxon>Bacillati</taxon>
        <taxon>Actinomycetota</taxon>
        <taxon>Actinomycetes</taxon>
        <taxon>Bifidobacteriales</taxon>
        <taxon>Bifidobacteriaceae</taxon>
        <taxon>Gardnerella</taxon>
    </lineage>
</organism>
<dbReference type="PANTHER" id="PTHR47053">
    <property type="entry name" value="MUREIN DD-ENDOPEPTIDASE MEPH-RELATED"/>
    <property type="match status" value="1"/>
</dbReference>
<accession>A0AAU8NQG0</accession>
<feature type="region of interest" description="Disordered" evidence="5">
    <location>
        <begin position="104"/>
        <end position="132"/>
    </location>
</feature>
<protein>
    <submittedName>
        <fullName evidence="8">C40 family peptidase</fullName>
    </submittedName>
</protein>
<name>A0AAU8NQG0_9BIFI</name>
<proteinExistence type="inferred from homology"/>
<reference evidence="8" key="1">
    <citation type="submission" date="2024-06" db="EMBL/GenBank/DDBJ databases">
        <title>Vaginal Lactobacillus fatty acid response mechanisms reveal a metabolite-targeted strategy for bacterial vaginosis treatment.</title>
        <authorList>
            <person name="Zhu M."/>
            <person name="Blainey P.C."/>
            <person name="Bloom S.M."/>
            <person name="Kwon D.S."/>
        </authorList>
    </citation>
    <scope>NUCLEOTIDE SEQUENCE</scope>
    <source>
        <strain evidence="8">0809_588_1_1_BHK4</strain>
    </source>
</reference>
<keyword evidence="3" id="KW-0378">Hydrolase</keyword>
<dbReference type="SUPFAM" id="SSF54001">
    <property type="entry name" value="Cysteine proteinases"/>
    <property type="match status" value="1"/>
</dbReference>
<dbReference type="InterPro" id="IPR051202">
    <property type="entry name" value="Peptidase_C40"/>
</dbReference>